<keyword evidence="1" id="KW-0812">Transmembrane</keyword>
<keyword evidence="2" id="KW-0614">Plasmid</keyword>
<reference evidence="2" key="1">
    <citation type="submission" date="2013-04" db="EMBL/GenBank/DDBJ databases">
        <title>Comparative Genomics of Relapsing Fever Spirochetes.</title>
        <authorList>
            <person name="Schwan T.G."/>
            <person name="Raffel S.J."/>
            <person name="Porcella S.F."/>
            <person name="Martens C.A."/>
            <person name="Bruno D.P."/>
            <person name="Ricklefs S.M."/>
            <person name="Barbian K.B."/>
        </authorList>
    </citation>
    <scope>NUCLEOTIDE SEQUENCE</scope>
    <source>
        <strain evidence="2">Co53</strain>
        <plasmid evidence="2">unnamed</plasmid>
    </source>
</reference>
<feature type="transmembrane region" description="Helical" evidence="1">
    <location>
        <begin position="6"/>
        <end position="22"/>
    </location>
</feature>
<dbReference type="OrthoDB" id="351089at2"/>
<keyword evidence="1" id="KW-0472">Membrane</keyword>
<geneLocation type="plasmid" evidence="2 3">
    <name>unnamed</name>
</geneLocation>
<dbReference type="Proteomes" id="UP000019330">
    <property type="component" value="Plasmid unnamed"/>
</dbReference>
<dbReference type="AlphaFoldDB" id="W5SWQ7"/>
<sequence>MKHFGVILLFILFVVFIVFYWKQDSKYGADLQENLALSDAQVVLPEEAELAGDELVGDTNLMPQGDGYEIAEEDLSVSLQTKQEAYDKLDLRVKELKSKFLEASFEFIQGKHQFSFPYFERFAKFDGEDKKDIVYASLGYDVNVIKTLETMINKVDPNVPSYLSGLDKGIASNLLDILYNVTYYVREVALNNHLNFFNLDKIKNNDAITVENIVAINVYLETLIKLRENLILKLKQHISLAGSKSDRGAMEVELRKILDLKGDIRLTLGKIMVMTKSIEDLINVQFSNVQSESK</sequence>
<dbReference type="HOGENOM" id="CLU_945495_0_0_12"/>
<keyword evidence="3" id="KW-1185">Reference proteome</keyword>
<evidence type="ECO:0000313" key="3">
    <source>
        <dbReference type="Proteomes" id="UP000019330"/>
    </source>
</evidence>
<dbReference type="RefSeq" id="WP_025408483.1">
    <property type="nucleotide sequence ID" value="NZ_CP005746.1"/>
</dbReference>
<dbReference type="EMBL" id="CP005746">
    <property type="protein sequence ID" value="AHH11133.1"/>
    <property type="molecule type" value="Genomic_DNA"/>
</dbReference>
<evidence type="ECO:0000256" key="1">
    <source>
        <dbReference type="SAM" id="Phobius"/>
    </source>
</evidence>
<name>W5SWQ7_9SPIR</name>
<keyword evidence="1" id="KW-1133">Transmembrane helix</keyword>
<accession>W5SWQ7</accession>
<proteinExistence type="predicted"/>
<protein>
    <submittedName>
        <fullName evidence="2">Uncharacterized protein</fullName>
    </submittedName>
</protein>
<organism evidence="2">
    <name type="scientific">Borrelia coriaceae ATCC 43381</name>
    <dbReference type="NCBI Taxonomy" id="1408429"/>
    <lineage>
        <taxon>Bacteria</taxon>
        <taxon>Pseudomonadati</taxon>
        <taxon>Spirochaetota</taxon>
        <taxon>Spirochaetia</taxon>
        <taxon>Spirochaetales</taxon>
        <taxon>Borreliaceae</taxon>
        <taxon>Borrelia</taxon>
    </lineage>
</organism>
<evidence type="ECO:0000313" key="2">
    <source>
        <dbReference type="EMBL" id="AHH11133.1"/>
    </source>
</evidence>
<gene>
    <name evidence="2" type="ORF">BCO_0023600</name>
</gene>